<dbReference type="Pfam" id="PF00015">
    <property type="entry name" value="MCPsignal"/>
    <property type="match status" value="1"/>
</dbReference>
<dbReference type="EMBL" id="FMUS01000032">
    <property type="protein sequence ID" value="SCZ04587.1"/>
    <property type="molecule type" value="Genomic_DNA"/>
</dbReference>
<dbReference type="AlphaFoldDB" id="A0A1G5KVI2"/>
<dbReference type="STRING" id="1120976.SAMN03080606_03804"/>
<reference evidence="5 6" key="1">
    <citation type="submission" date="2016-10" db="EMBL/GenBank/DDBJ databases">
        <authorList>
            <person name="de Groot N.N."/>
        </authorList>
    </citation>
    <scope>NUCLEOTIDE SEQUENCE [LARGE SCALE GENOMIC DNA]</scope>
    <source>
        <strain evidence="5 6">DSM 18978</strain>
    </source>
</reference>
<keyword evidence="3" id="KW-0812">Transmembrane</keyword>
<evidence type="ECO:0000256" key="2">
    <source>
        <dbReference type="PROSITE-ProRule" id="PRU00284"/>
    </source>
</evidence>
<keyword evidence="1 2" id="KW-0807">Transducer</keyword>
<dbReference type="GO" id="GO:0007165">
    <property type="term" value="P:signal transduction"/>
    <property type="evidence" value="ECO:0007669"/>
    <property type="project" value="UniProtKB-KW"/>
</dbReference>
<dbReference type="OrthoDB" id="1706317at2"/>
<gene>
    <name evidence="5" type="ORF">SAMN03080606_03804</name>
</gene>
<evidence type="ECO:0000256" key="3">
    <source>
        <dbReference type="SAM" id="Phobius"/>
    </source>
</evidence>
<name>A0A1G5KVI2_9FIRM</name>
<dbReference type="RefSeq" id="WP_091546819.1">
    <property type="nucleotide sequence ID" value="NZ_FMUS01000032.1"/>
</dbReference>
<sequence length="526" mass="59605">MEIQGKKVPVTIFILFIIFAIIQTVFANYVSGIILIVVNMILLPAIATFILFKTYYRPLKKILECINRINENDLMFEVYSNEPGWCGVILKQIEEMVSNQKKNFRQEVNTSTEIAEVSRQLNEVSAESTETMTSIAVSTEITCRKGEEQFEMLNDIAKENNEMIKTLDYVSLEMDNTTKFTGDTIREAQRGIDATGAIKEKMKEIKDVVEATAKQVEKLKNDSYKMEGMMDLINSITEQTNLLALNASIEAARAGEHGKSFAVVAQEVSKLSQGTREVSKEIEEVLFNLKIEIEGIGDWMKQEKLQVDESYKLIEHTVEDFYKVNSALQLSIDKIENMNQNIGKVNAKGKNIGSNIQEATMFSKEISAQMQQSTAEVLLQNQRLVNLQEITNTLYENADQMQQNVTSMVMEGKMLQAVDYIQNDTKNKAIDKQQVARLLDETGMDAIYITDKMGVVKHCNEESSIGLDLYKVDPSFIALRERKVTKVTTPVKKRVEDNKLFKFLATIDENGIIYQVGLSIDTLLKF</sequence>
<dbReference type="SMART" id="SM00283">
    <property type="entry name" value="MA"/>
    <property type="match status" value="1"/>
</dbReference>
<proteinExistence type="predicted"/>
<dbReference type="Gene3D" id="1.10.287.950">
    <property type="entry name" value="Methyl-accepting chemotaxis protein"/>
    <property type="match status" value="1"/>
</dbReference>
<evidence type="ECO:0000313" key="6">
    <source>
        <dbReference type="Proteomes" id="UP000198636"/>
    </source>
</evidence>
<dbReference type="GO" id="GO:0016020">
    <property type="term" value="C:membrane"/>
    <property type="evidence" value="ECO:0007669"/>
    <property type="project" value="InterPro"/>
</dbReference>
<dbReference type="InterPro" id="IPR004089">
    <property type="entry name" value="MCPsignal_dom"/>
</dbReference>
<feature type="transmembrane region" description="Helical" evidence="3">
    <location>
        <begin position="7"/>
        <end position="26"/>
    </location>
</feature>
<feature type="domain" description="Methyl-accepting transducer" evidence="4">
    <location>
        <begin position="124"/>
        <end position="374"/>
    </location>
</feature>
<evidence type="ECO:0000313" key="5">
    <source>
        <dbReference type="EMBL" id="SCZ04587.1"/>
    </source>
</evidence>
<evidence type="ECO:0000256" key="1">
    <source>
        <dbReference type="ARBA" id="ARBA00023224"/>
    </source>
</evidence>
<dbReference type="SUPFAM" id="SSF58104">
    <property type="entry name" value="Methyl-accepting chemotaxis protein (MCP) signaling domain"/>
    <property type="match status" value="1"/>
</dbReference>
<dbReference type="Proteomes" id="UP000198636">
    <property type="component" value="Unassembled WGS sequence"/>
</dbReference>
<keyword evidence="3" id="KW-1133">Transmembrane helix</keyword>
<feature type="transmembrane region" description="Helical" evidence="3">
    <location>
        <begin position="32"/>
        <end position="52"/>
    </location>
</feature>
<protein>
    <submittedName>
        <fullName evidence="5">Methyl-accepting chemotaxis protein</fullName>
    </submittedName>
</protein>
<keyword evidence="6" id="KW-1185">Reference proteome</keyword>
<dbReference type="PROSITE" id="PS50111">
    <property type="entry name" value="CHEMOTAXIS_TRANSDUC_2"/>
    <property type="match status" value="1"/>
</dbReference>
<keyword evidence="3" id="KW-0472">Membrane</keyword>
<evidence type="ECO:0000259" key="4">
    <source>
        <dbReference type="PROSITE" id="PS50111"/>
    </source>
</evidence>
<organism evidence="5 6">
    <name type="scientific">Alkaliphilus peptidifermentans DSM 18978</name>
    <dbReference type="NCBI Taxonomy" id="1120976"/>
    <lineage>
        <taxon>Bacteria</taxon>
        <taxon>Bacillati</taxon>
        <taxon>Bacillota</taxon>
        <taxon>Clostridia</taxon>
        <taxon>Peptostreptococcales</taxon>
        <taxon>Natronincolaceae</taxon>
        <taxon>Alkaliphilus</taxon>
    </lineage>
</organism>
<accession>A0A1G5KVI2</accession>
<dbReference type="PANTHER" id="PTHR32089">
    <property type="entry name" value="METHYL-ACCEPTING CHEMOTAXIS PROTEIN MCPB"/>
    <property type="match status" value="1"/>
</dbReference>
<dbReference type="PANTHER" id="PTHR32089:SF112">
    <property type="entry name" value="LYSOZYME-LIKE PROTEIN-RELATED"/>
    <property type="match status" value="1"/>
</dbReference>